<dbReference type="SUPFAM" id="SSF50022">
    <property type="entry name" value="ISP domain"/>
    <property type="match status" value="1"/>
</dbReference>
<evidence type="ECO:0000256" key="1">
    <source>
        <dbReference type="ARBA" id="ARBA00022714"/>
    </source>
</evidence>
<dbReference type="PANTHER" id="PTHR43756">
    <property type="entry name" value="CHOLINE MONOOXYGENASE, CHLOROPLASTIC"/>
    <property type="match status" value="1"/>
</dbReference>
<evidence type="ECO:0000259" key="6">
    <source>
        <dbReference type="PROSITE" id="PS51296"/>
    </source>
</evidence>
<feature type="domain" description="Rieske" evidence="6">
    <location>
        <begin position="45"/>
        <end position="157"/>
    </location>
</feature>
<dbReference type="PANTHER" id="PTHR43756:SF5">
    <property type="entry name" value="CHOLINE MONOOXYGENASE, CHLOROPLASTIC"/>
    <property type="match status" value="1"/>
</dbReference>
<proteinExistence type="predicted"/>
<dbReference type="InterPro" id="IPR001663">
    <property type="entry name" value="Rng_hydr_dOase-A"/>
</dbReference>
<feature type="non-terminal residue" evidence="7">
    <location>
        <position position="206"/>
    </location>
</feature>
<keyword evidence="5" id="KW-0411">Iron-sulfur</keyword>
<organism evidence="7">
    <name type="scientific">marine metagenome</name>
    <dbReference type="NCBI Taxonomy" id="408172"/>
    <lineage>
        <taxon>unclassified sequences</taxon>
        <taxon>metagenomes</taxon>
        <taxon>ecological metagenomes</taxon>
    </lineage>
</organism>
<protein>
    <recommendedName>
        <fullName evidence="6">Rieske domain-containing protein</fullName>
    </recommendedName>
</protein>
<keyword evidence="1" id="KW-0001">2Fe-2S</keyword>
<keyword evidence="4" id="KW-0408">Iron</keyword>
<dbReference type="CDD" id="cd03469">
    <property type="entry name" value="Rieske_RO_Alpha_N"/>
    <property type="match status" value="1"/>
</dbReference>
<dbReference type="Pfam" id="PF00355">
    <property type="entry name" value="Rieske"/>
    <property type="match status" value="1"/>
</dbReference>
<evidence type="ECO:0000256" key="4">
    <source>
        <dbReference type="ARBA" id="ARBA00023004"/>
    </source>
</evidence>
<dbReference type="PRINTS" id="PR00090">
    <property type="entry name" value="RNGDIOXGNASE"/>
</dbReference>
<dbReference type="InterPro" id="IPR036922">
    <property type="entry name" value="Rieske_2Fe-2S_sf"/>
</dbReference>
<gene>
    <name evidence="7" type="ORF">METZ01_LOCUS201617</name>
</gene>
<evidence type="ECO:0000256" key="5">
    <source>
        <dbReference type="ARBA" id="ARBA00023014"/>
    </source>
</evidence>
<evidence type="ECO:0000256" key="3">
    <source>
        <dbReference type="ARBA" id="ARBA00023002"/>
    </source>
</evidence>
<dbReference type="PROSITE" id="PS51296">
    <property type="entry name" value="RIESKE"/>
    <property type="match status" value="1"/>
</dbReference>
<keyword evidence="2" id="KW-0479">Metal-binding</keyword>
<name>A0A382EFL2_9ZZZZ</name>
<dbReference type="GO" id="GO:0051537">
    <property type="term" value="F:2 iron, 2 sulfur cluster binding"/>
    <property type="evidence" value="ECO:0007669"/>
    <property type="project" value="UniProtKB-KW"/>
</dbReference>
<reference evidence="7" key="1">
    <citation type="submission" date="2018-05" db="EMBL/GenBank/DDBJ databases">
        <authorList>
            <person name="Lanie J.A."/>
            <person name="Ng W.-L."/>
            <person name="Kazmierczak K.M."/>
            <person name="Andrzejewski T.M."/>
            <person name="Davidsen T.M."/>
            <person name="Wayne K.J."/>
            <person name="Tettelin H."/>
            <person name="Glass J.I."/>
            <person name="Rusch D."/>
            <person name="Podicherti R."/>
            <person name="Tsui H.-C.T."/>
            <person name="Winkler M.E."/>
        </authorList>
    </citation>
    <scope>NUCLEOTIDE SEQUENCE</scope>
</reference>
<accession>A0A382EFL2</accession>
<dbReference type="InterPro" id="IPR017941">
    <property type="entry name" value="Rieske_2Fe-2S"/>
</dbReference>
<evidence type="ECO:0000313" key="7">
    <source>
        <dbReference type="EMBL" id="SVB48763.1"/>
    </source>
</evidence>
<dbReference type="EMBL" id="UINC01043969">
    <property type="protein sequence ID" value="SVB48763.1"/>
    <property type="molecule type" value="Genomic_DNA"/>
</dbReference>
<dbReference type="GO" id="GO:0046872">
    <property type="term" value="F:metal ion binding"/>
    <property type="evidence" value="ECO:0007669"/>
    <property type="project" value="UniProtKB-KW"/>
</dbReference>
<dbReference type="Gene3D" id="2.102.10.10">
    <property type="entry name" value="Rieske [2Fe-2S] iron-sulphur domain"/>
    <property type="match status" value="1"/>
</dbReference>
<dbReference type="AlphaFoldDB" id="A0A382EFL2"/>
<keyword evidence="3" id="KW-0560">Oxidoreductase</keyword>
<dbReference type="GO" id="GO:0016491">
    <property type="term" value="F:oxidoreductase activity"/>
    <property type="evidence" value="ECO:0007669"/>
    <property type="project" value="UniProtKB-KW"/>
</dbReference>
<sequence length="206" mass="23666">MNERIDILLSNFLKNSVPAHGLPAVAYNDSEFWEIESETVFTQNWVFVGFVHELKKPGDVVTCSVAGQPLILIKNKLGEINAFHNACRHRCLKLVDEAKNVGTKLRCPYHSWTYNLDGELCETPFFAGEEHHVEGFEFSKHGLKPVRLAIWHDWIFVNLSADAPVFEEYSAPLMKYFEDINFEQVKPVATLDFGEISTNWKFLMEN</sequence>
<evidence type="ECO:0000256" key="2">
    <source>
        <dbReference type="ARBA" id="ARBA00022723"/>
    </source>
</evidence>